<name>A0ABR7TPL5_9BACT</name>
<organism evidence="2 3">
    <name type="scientific">Chitinophaga qingshengii</name>
    <dbReference type="NCBI Taxonomy" id="1569794"/>
    <lineage>
        <taxon>Bacteria</taxon>
        <taxon>Pseudomonadati</taxon>
        <taxon>Bacteroidota</taxon>
        <taxon>Chitinophagia</taxon>
        <taxon>Chitinophagales</taxon>
        <taxon>Chitinophagaceae</taxon>
        <taxon>Chitinophaga</taxon>
    </lineage>
</organism>
<gene>
    <name evidence="2" type="ORF">ICL07_18705</name>
</gene>
<dbReference type="Proteomes" id="UP000659124">
    <property type="component" value="Unassembled WGS sequence"/>
</dbReference>
<dbReference type="InterPro" id="IPR039793">
    <property type="entry name" value="UROS/Hem4"/>
</dbReference>
<dbReference type="PANTHER" id="PTHR12390:SF0">
    <property type="entry name" value="UROPORPHYRINOGEN-III SYNTHASE"/>
    <property type="match status" value="1"/>
</dbReference>
<evidence type="ECO:0000313" key="2">
    <source>
        <dbReference type="EMBL" id="MBC9932422.1"/>
    </source>
</evidence>
<protein>
    <submittedName>
        <fullName evidence="2">Uroporphyrinogen-III synthase</fullName>
    </submittedName>
</protein>
<keyword evidence="3" id="KW-1185">Reference proteome</keyword>
<dbReference type="Pfam" id="PF02602">
    <property type="entry name" value="HEM4"/>
    <property type="match status" value="1"/>
</dbReference>
<evidence type="ECO:0000313" key="3">
    <source>
        <dbReference type="Proteomes" id="UP000659124"/>
    </source>
</evidence>
<comment type="caution">
    <text evidence="2">The sequence shown here is derived from an EMBL/GenBank/DDBJ whole genome shotgun (WGS) entry which is preliminary data.</text>
</comment>
<sequence>MPDNVKYRVLCTRSLSGELITEAGDHGIAVDVQDFIQIKPVINKELLGEENMRRIFSNSEIPLVFTSAHAVKVFSDQYLYQDDTCFVVGNPICCIDGNTKKLVQEEFPTNVILAEASYGTDLAAAIVALGNIREVHFFCGNQRRNELPQGLRDAGIKVNEYVIYENNPTPEVVTDAYDGVLFFSPSAVKSFFSVNKPAPETVCFAIGTTTAAALEDYTDNKIITAPYTDAASLVKTAIFYFNNINCYE</sequence>
<reference evidence="2 3" key="1">
    <citation type="submission" date="2020-09" db="EMBL/GenBank/DDBJ databases">
        <title>Genome sequences of type strains of Chitinophaga qingshengii and Chitinophaga varians.</title>
        <authorList>
            <person name="Kittiwongwattana C."/>
        </authorList>
    </citation>
    <scope>NUCLEOTIDE SEQUENCE [LARGE SCALE GENOMIC DNA]</scope>
    <source>
        <strain evidence="2 3">JCM 30026</strain>
    </source>
</reference>
<dbReference type="InterPro" id="IPR003754">
    <property type="entry name" value="4pyrrol_synth_uPrphyn_synth"/>
</dbReference>
<dbReference type="InterPro" id="IPR036108">
    <property type="entry name" value="4pyrrol_syn_uPrphyn_synt_sf"/>
</dbReference>
<dbReference type="Gene3D" id="3.40.50.10090">
    <property type="match status" value="2"/>
</dbReference>
<feature type="domain" description="Tetrapyrrole biosynthesis uroporphyrinogen III synthase" evidence="1">
    <location>
        <begin position="24"/>
        <end position="234"/>
    </location>
</feature>
<evidence type="ECO:0000259" key="1">
    <source>
        <dbReference type="Pfam" id="PF02602"/>
    </source>
</evidence>
<dbReference type="CDD" id="cd06578">
    <property type="entry name" value="HemD"/>
    <property type="match status" value="1"/>
</dbReference>
<dbReference type="PANTHER" id="PTHR12390">
    <property type="entry name" value="UROPORPHYRINOGEN III SYNTHASE"/>
    <property type="match status" value="1"/>
</dbReference>
<proteinExistence type="predicted"/>
<accession>A0ABR7TPL5</accession>
<dbReference type="EMBL" id="JACVFC010000002">
    <property type="protein sequence ID" value="MBC9932422.1"/>
    <property type="molecule type" value="Genomic_DNA"/>
</dbReference>
<dbReference type="SUPFAM" id="SSF69618">
    <property type="entry name" value="HemD-like"/>
    <property type="match status" value="1"/>
</dbReference>